<accession>A0ABV2EFL4</accession>
<proteinExistence type="predicted"/>
<dbReference type="EMBL" id="JBEPLU010000001">
    <property type="protein sequence ID" value="MET3525572.1"/>
    <property type="molecule type" value="Genomic_DNA"/>
</dbReference>
<dbReference type="RefSeq" id="WP_331928795.1">
    <property type="nucleotide sequence ID" value="NZ_JBEPLU010000001.1"/>
</dbReference>
<evidence type="ECO:0000313" key="1">
    <source>
        <dbReference type="EMBL" id="MET3525572.1"/>
    </source>
</evidence>
<reference evidence="1 2" key="1">
    <citation type="submission" date="2024-06" db="EMBL/GenBank/DDBJ databases">
        <title>Genomic Encyclopedia of Type Strains, Phase IV (KMG-IV): sequencing the most valuable type-strain genomes for metagenomic binning, comparative biology and taxonomic classification.</title>
        <authorList>
            <person name="Goeker M."/>
        </authorList>
    </citation>
    <scope>NUCLEOTIDE SEQUENCE [LARGE SCALE GENOMIC DNA]</scope>
    <source>
        <strain evidence="1 2">DSM 17809</strain>
    </source>
</reference>
<dbReference type="SUPFAM" id="SSF48498">
    <property type="entry name" value="Tetracyclin repressor-like, C-terminal domain"/>
    <property type="match status" value="1"/>
</dbReference>
<dbReference type="Gene3D" id="1.10.357.10">
    <property type="entry name" value="Tetracycline Repressor, domain 2"/>
    <property type="match status" value="1"/>
</dbReference>
<sequence length="127" mass="13373">MSDVILSAVQHLVREDGPFLSALARTPDASMAIARALETIEADVGPSHQREEGGVHRLEALLHARLLDGVERGEVAADVDIGDLSAFYANIVVSLVAEALNGGDAGRLAAIRRVAMNVLPRRAVVSA</sequence>
<protein>
    <recommendedName>
        <fullName evidence="3">TetR family transcriptional regulator</fullName>
    </recommendedName>
</protein>
<evidence type="ECO:0000313" key="2">
    <source>
        <dbReference type="Proteomes" id="UP001549110"/>
    </source>
</evidence>
<gene>
    <name evidence="1" type="ORF">ABID41_000667</name>
</gene>
<organism evidence="1 2">
    <name type="scientific">Phenylobacterium koreense</name>
    <dbReference type="NCBI Taxonomy" id="266125"/>
    <lineage>
        <taxon>Bacteria</taxon>
        <taxon>Pseudomonadati</taxon>
        <taxon>Pseudomonadota</taxon>
        <taxon>Alphaproteobacteria</taxon>
        <taxon>Caulobacterales</taxon>
        <taxon>Caulobacteraceae</taxon>
        <taxon>Phenylobacterium</taxon>
    </lineage>
</organism>
<dbReference type="InterPro" id="IPR036271">
    <property type="entry name" value="Tet_transcr_reg_TetR-rel_C_sf"/>
</dbReference>
<keyword evidence="2" id="KW-1185">Reference proteome</keyword>
<name>A0ABV2EFL4_9CAUL</name>
<dbReference type="Proteomes" id="UP001549110">
    <property type="component" value="Unassembled WGS sequence"/>
</dbReference>
<evidence type="ECO:0008006" key="3">
    <source>
        <dbReference type="Google" id="ProtNLM"/>
    </source>
</evidence>
<comment type="caution">
    <text evidence="1">The sequence shown here is derived from an EMBL/GenBank/DDBJ whole genome shotgun (WGS) entry which is preliminary data.</text>
</comment>